<dbReference type="Gene3D" id="3.30.565.10">
    <property type="entry name" value="Histidine kinase-like ATPase, C-terminal domain"/>
    <property type="match status" value="1"/>
</dbReference>
<feature type="transmembrane region" description="Helical" evidence="14">
    <location>
        <begin position="169"/>
        <end position="190"/>
    </location>
</feature>
<dbReference type="SUPFAM" id="SSF103190">
    <property type="entry name" value="Sensory domain-like"/>
    <property type="match status" value="1"/>
</dbReference>
<dbReference type="InterPro" id="IPR005467">
    <property type="entry name" value="His_kinase_dom"/>
</dbReference>
<dbReference type="GO" id="GO:0000155">
    <property type="term" value="F:phosphorelay sensor kinase activity"/>
    <property type="evidence" value="ECO:0007669"/>
    <property type="project" value="TreeGrafter"/>
</dbReference>
<evidence type="ECO:0000256" key="11">
    <source>
        <dbReference type="ARBA" id="ARBA00022989"/>
    </source>
</evidence>
<dbReference type="GO" id="GO:0005886">
    <property type="term" value="C:plasma membrane"/>
    <property type="evidence" value="ECO:0007669"/>
    <property type="project" value="UniProtKB-SubCell"/>
</dbReference>
<dbReference type="Gene3D" id="3.30.450.20">
    <property type="entry name" value="PAS domain"/>
    <property type="match status" value="2"/>
</dbReference>
<dbReference type="InterPro" id="IPR035965">
    <property type="entry name" value="PAS-like_dom_sf"/>
</dbReference>
<organism evidence="16 17">
    <name type="scientific">Actinokineospora alba</name>
    <dbReference type="NCBI Taxonomy" id="504798"/>
    <lineage>
        <taxon>Bacteria</taxon>
        <taxon>Bacillati</taxon>
        <taxon>Actinomycetota</taxon>
        <taxon>Actinomycetes</taxon>
        <taxon>Pseudonocardiales</taxon>
        <taxon>Pseudonocardiaceae</taxon>
        <taxon>Actinokineospora</taxon>
    </lineage>
</organism>
<evidence type="ECO:0000259" key="15">
    <source>
        <dbReference type="PROSITE" id="PS50109"/>
    </source>
</evidence>
<evidence type="ECO:0000313" key="16">
    <source>
        <dbReference type="EMBL" id="SDP80520.1"/>
    </source>
</evidence>
<sequence length="523" mass="54902">MKQWSLARQLLVVQVVIVGLLVAASAALAWADVADRAEESSAAEVTALAKAIAGGPTVATAVAGPDPTAVLQPYAERVRADTGVDFITIMSTDGVRYTHPNPAMIGGRFLGNTAEALAGRAFTETYTGTLGPSVRAVVPVTSMADGRVIALVSAGISVSAISAEVADRVLWLVVIAAAILLLGALATYLVSRRLRRQTGGLAPAELRRMIGYHESILHAVREGLVLVDDDHRVTLCNDGVRALLDLPADADGKRVDELGLPDALVERLLSDTEMHDELHLTDTRMLVVNSSTVHHDGRALGTVVTLRDRTDLQALTGELDTVRGFAEALRAQAHEAANRLHTVVSLVELGRPAEAVEFATGELAIAQRLTDQVVGAVAEPVLAALLLGKAADASERGVELIVAEDTEIADQGGVPARDLVTILGNLVDNAVDAAADSEGRWVRISAHSDADELVLRVADSGAGLPEDAHERVFQRGWSTKPGDSRGLGLALVGQAVRRAGGSVEVGREVGAVFTVRLPRGERA</sequence>
<keyword evidence="13 14" id="KW-0472">Membrane</keyword>
<evidence type="ECO:0000256" key="14">
    <source>
        <dbReference type="SAM" id="Phobius"/>
    </source>
</evidence>
<comment type="catalytic activity">
    <reaction evidence="1">
        <text>ATP + protein L-histidine = ADP + protein N-phospho-L-histidine.</text>
        <dbReference type="EC" id="2.7.13.3"/>
    </reaction>
</comment>
<dbReference type="PANTHER" id="PTHR43547:SF10">
    <property type="entry name" value="SENSOR HISTIDINE KINASE DCUS"/>
    <property type="match status" value="1"/>
</dbReference>
<evidence type="ECO:0000256" key="8">
    <source>
        <dbReference type="ARBA" id="ARBA00022741"/>
    </source>
</evidence>
<dbReference type="InterPro" id="IPR029151">
    <property type="entry name" value="Sensor-like_sf"/>
</dbReference>
<keyword evidence="5" id="KW-0597">Phosphoprotein</keyword>
<evidence type="ECO:0000256" key="6">
    <source>
        <dbReference type="ARBA" id="ARBA00022679"/>
    </source>
</evidence>
<dbReference type="GO" id="GO:0005524">
    <property type="term" value="F:ATP binding"/>
    <property type="evidence" value="ECO:0007669"/>
    <property type="project" value="UniProtKB-KW"/>
</dbReference>
<dbReference type="AlphaFoldDB" id="A0A1H0VPZ4"/>
<evidence type="ECO:0000313" key="17">
    <source>
        <dbReference type="Proteomes" id="UP000199651"/>
    </source>
</evidence>
<dbReference type="InterPro" id="IPR033463">
    <property type="entry name" value="sCache_3"/>
</dbReference>
<dbReference type="RefSeq" id="WP_091383211.1">
    <property type="nucleotide sequence ID" value="NZ_FNDV01000004.1"/>
</dbReference>
<gene>
    <name evidence="16" type="ORF">SAMN05192558_11521</name>
</gene>
<evidence type="ECO:0000256" key="4">
    <source>
        <dbReference type="ARBA" id="ARBA00022475"/>
    </source>
</evidence>
<dbReference type="SUPFAM" id="SSF55785">
    <property type="entry name" value="PYP-like sensor domain (PAS domain)"/>
    <property type="match status" value="1"/>
</dbReference>
<dbReference type="SMART" id="SM00387">
    <property type="entry name" value="HATPase_c"/>
    <property type="match status" value="1"/>
</dbReference>
<keyword evidence="9 16" id="KW-0418">Kinase</keyword>
<evidence type="ECO:0000256" key="7">
    <source>
        <dbReference type="ARBA" id="ARBA00022692"/>
    </source>
</evidence>
<evidence type="ECO:0000256" key="9">
    <source>
        <dbReference type="ARBA" id="ARBA00022777"/>
    </source>
</evidence>
<keyword evidence="8" id="KW-0547">Nucleotide-binding</keyword>
<keyword evidence="12" id="KW-0902">Two-component regulatory system</keyword>
<dbReference type="CDD" id="cd16915">
    <property type="entry name" value="HATPase_DpiB-CitA-like"/>
    <property type="match status" value="1"/>
</dbReference>
<dbReference type="EMBL" id="FNJB01000015">
    <property type="protein sequence ID" value="SDP80520.1"/>
    <property type="molecule type" value="Genomic_DNA"/>
</dbReference>
<comment type="subcellular location">
    <subcellularLocation>
        <location evidence="2">Cell membrane</location>
        <topology evidence="2">Multi-pass membrane protein</topology>
    </subcellularLocation>
</comment>
<keyword evidence="11 14" id="KW-1133">Transmembrane helix</keyword>
<dbReference type="Pfam" id="PF17203">
    <property type="entry name" value="sCache_3_2"/>
    <property type="match status" value="1"/>
</dbReference>
<dbReference type="PANTHER" id="PTHR43547">
    <property type="entry name" value="TWO-COMPONENT HISTIDINE KINASE"/>
    <property type="match status" value="1"/>
</dbReference>
<dbReference type="Proteomes" id="UP000199651">
    <property type="component" value="Unassembled WGS sequence"/>
</dbReference>
<keyword evidence="6" id="KW-0808">Transferase</keyword>
<evidence type="ECO:0000256" key="10">
    <source>
        <dbReference type="ARBA" id="ARBA00022840"/>
    </source>
</evidence>
<accession>A0A1H0VPZ4</accession>
<evidence type="ECO:0000256" key="3">
    <source>
        <dbReference type="ARBA" id="ARBA00012438"/>
    </source>
</evidence>
<dbReference type="InterPro" id="IPR004358">
    <property type="entry name" value="Sig_transdc_His_kin-like_C"/>
</dbReference>
<dbReference type="PROSITE" id="PS50109">
    <property type="entry name" value="HIS_KIN"/>
    <property type="match status" value="1"/>
</dbReference>
<proteinExistence type="predicted"/>
<dbReference type="EC" id="2.7.13.3" evidence="3"/>
<keyword evidence="17" id="KW-1185">Reference proteome</keyword>
<evidence type="ECO:0000256" key="12">
    <source>
        <dbReference type="ARBA" id="ARBA00023012"/>
    </source>
</evidence>
<reference evidence="17" key="1">
    <citation type="submission" date="2016-10" db="EMBL/GenBank/DDBJ databases">
        <authorList>
            <person name="Varghese N."/>
            <person name="Submissions S."/>
        </authorList>
    </citation>
    <scope>NUCLEOTIDE SEQUENCE [LARGE SCALE GENOMIC DNA]</scope>
    <source>
        <strain evidence="17">IBRC-M 10655</strain>
    </source>
</reference>
<evidence type="ECO:0000256" key="5">
    <source>
        <dbReference type="ARBA" id="ARBA00022553"/>
    </source>
</evidence>
<keyword evidence="10" id="KW-0067">ATP-binding</keyword>
<evidence type="ECO:0000256" key="13">
    <source>
        <dbReference type="ARBA" id="ARBA00023136"/>
    </source>
</evidence>
<dbReference type="Pfam" id="PF02518">
    <property type="entry name" value="HATPase_c"/>
    <property type="match status" value="1"/>
</dbReference>
<feature type="domain" description="Histidine kinase" evidence="15">
    <location>
        <begin position="303"/>
        <end position="521"/>
    </location>
</feature>
<dbReference type="SUPFAM" id="SSF55874">
    <property type="entry name" value="ATPase domain of HSP90 chaperone/DNA topoisomerase II/histidine kinase"/>
    <property type="match status" value="1"/>
</dbReference>
<keyword evidence="7 14" id="KW-0812">Transmembrane</keyword>
<name>A0A1H0VPZ4_9PSEU</name>
<protein>
    <recommendedName>
        <fullName evidence="3">histidine kinase</fullName>
        <ecNumber evidence="3">2.7.13.3</ecNumber>
    </recommendedName>
</protein>
<dbReference type="PRINTS" id="PR00344">
    <property type="entry name" value="BCTRLSENSOR"/>
</dbReference>
<dbReference type="OrthoDB" id="9792686at2"/>
<dbReference type="STRING" id="504798.SAMN05421871_104372"/>
<dbReference type="InterPro" id="IPR036890">
    <property type="entry name" value="HATPase_C_sf"/>
</dbReference>
<keyword evidence="4" id="KW-1003">Cell membrane</keyword>
<evidence type="ECO:0000256" key="2">
    <source>
        <dbReference type="ARBA" id="ARBA00004651"/>
    </source>
</evidence>
<evidence type="ECO:0000256" key="1">
    <source>
        <dbReference type="ARBA" id="ARBA00000085"/>
    </source>
</evidence>
<dbReference type="InterPro" id="IPR003594">
    <property type="entry name" value="HATPase_dom"/>
</dbReference>